<evidence type="ECO:0000313" key="2">
    <source>
        <dbReference type="EMBL" id="CUH43148.1"/>
    </source>
</evidence>
<dbReference type="EMBL" id="CYPS01000035">
    <property type="protein sequence ID" value="CUH43148.1"/>
    <property type="molecule type" value="Genomic_DNA"/>
</dbReference>
<accession>A0A0N7LNR4</accession>
<dbReference type="AlphaFoldDB" id="A0A0N7LNR4"/>
<sequence length="188" mass="20465">MKTSRSSYIIGMVKFVLALTTAVVLSSLPVLADKTDEAIEIVSCINTANGHSEPVYGTPWELSQAVLELPFEHELERLADGYFFIGGRRLGYHGTWAAFLDLSLCDGIAYEVRDQDDALLIFASSFVPPEVVSALGGCGVVWGGFWIEEYPIVVLDPPPVTPLPEGQRLPNNSLESGVDLLPPKRTSE</sequence>
<gene>
    <name evidence="2" type="ORF">RUM4293_02041</name>
</gene>
<dbReference type="Proteomes" id="UP000050786">
    <property type="component" value="Unassembled WGS sequence"/>
</dbReference>
<organism evidence="2 3">
    <name type="scientific">Ruegeria atlantica</name>
    <dbReference type="NCBI Taxonomy" id="81569"/>
    <lineage>
        <taxon>Bacteria</taxon>
        <taxon>Pseudomonadati</taxon>
        <taxon>Pseudomonadota</taxon>
        <taxon>Alphaproteobacteria</taxon>
        <taxon>Rhodobacterales</taxon>
        <taxon>Roseobacteraceae</taxon>
        <taxon>Ruegeria</taxon>
    </lineage>
</organism>
<feature type="region of interest" description="Disordered" evidence="1">
    <location>
        <begin position="164"/>
        <end position="188"/>
    </location>
</feature>
<name>A0A0N7LNR4_9RHOB</name>
<proteinExistence type="predicted"/>
<evidence type="ECO:0000313" key="3">
    <source>
        <dbReference type="Proteomes" id="UP000050786"/>
    </source>
</evidence>
<protein>
    <submittedName>
        <fullName evidence="2">Uncharacterized protein</fullName>
    </submittedName>
</protein>
<reference evidence="3" key="1">
    <citation type="submission" date="2015-09" db="EMBL/GenBank/DDBJ databases">
        <authorList>
            <person name="Rodrigo-Torres L."/>
            <person name="Arahal D.R."/>
        </authorList>
    </citation>
    <scope>NUCLEOTIDE SEQUENCE [LARGE SCALE GENOMIC DNA]</scope>
    <source>
        <strain evidence="3">CECT 4293</strain>
    </source>
</reference>
<dbReference type="RefSeq" id="WP_058273183.1">
    <property type="nucleotide sequence ID" value="NZ_CYPS01000035.1"/>
</dbReference>
<keyword evidence="3" id="KW-1185">Reference proteome</keyword>
<evidence type="ECO:0000256" key="1">
    <source>
        <dbReference type="SAM" id="MobiDB-lite"/>
    </source>
</evidence>